<evidence type="ECO:0000313" key="2">
    <source>
        <dbReference type="EMBL" id="OGF25740.1"/>
    </source>
</evidence>
<dbReference type="STRING" id="1797994.A2227_00870"/>
<gene>
    <name evidence="2" type="ORF">A2227_00870</name>
</gene>
<dbReference type="Proteomes" id="UP000178367">
    <property type="component" value="Unassembled WGS sequence"/>
</dbReference>
<keyword evidence="1" id="KW-1133">Transmembrane helix</keyword>
<keyword evidence="1" id="KW-0812">Transmembrane</keyword>
<organism evidence="2 3">
    <name type="scientific">Candidatus Falkowbacteria bacterium RIFOXYA2_FULL_47_19</name>
    <dbReference type="NCBI Taxonomy" id="1797994"/>
    <lineage>
        <taxon>Bacteria</taxon>
        <taxon>Candidatus Falkowiibacteriota</taxon>
    </lineage>
</organism>
<evidence type="ECO:0000313" key="3">
    <source>
        <dbReference type="Proteomes" id="UP000178367"/>
    </source>
</evidence>
<reference evidence="2 3" key="1">
    <citation type="journal article" date="2016" name="Nat. Commun.">
        <title>Thousands of microbial genomes shed light on interconnected biogeochemical processes in an aquifer system.</title>
        <authorList>
            <person name="Anantharaman K."/>
            <person name="Brown C.T."/>
            <person name="Hug L.A."/>
            <person name="Sharon I."/>
            <person name="Castelle C.J."/>
            <person name="Probst A.J."/>
            <person name="Thomas B.C."/>
            <person name="Singh A."/>
            <person name="Wilkins M.J."/>
            <person name="Karaoz U."/>
            <person name="Brodie E.L."/>
            <person name="Williams K.H."/>
            <person name="Hubbard S.S."/>
            <person name="Banfield J.F."/>
        </authorList>
    </citation>
    <scope>NUCLEOTIDE SEQUENCE [LARGE SCALE GENOMIC DNA]</scope>
</reference>
<keyword evidence="1" id="KW-0472">Membrane</keyword>
<protein>
    <submittedName>
        <fullName evidence="2">Uncharacterized protein</fullName>
    </submittedName>
</protein>
<dbReference type="AlphaFoldDB" id="A0A1F5SGB4"/>
<proteinExistence type="predicted"/>
<sequence>MAKNKKFKLSVIIIIALLIFIFIFLFFRQNKITPPTPPLLPAPPAAEISISTDKKIYSSGETINIIIKNGLEENIFYYPGGDRVWEIEYLEKSEWKKFGYGGREGFQLTDERLGDSCYIALYEQVPPMALGTGLKISTAWDQKICPFKEGGFSEASVVRRIESGEYRLAFQFSFNLHDNAQLLFEPEIIYSDSFIIK</sequence>
<name>A0A1F5SGB4_9BACT</name>
<evidence type="ECO:0000256" key="1">
    <source>
        <dbReference type="SAM" id="Phobius"/>
    </source>
</evidence>
<dbReference type="EMBL" id="MFGB01000020">
    <property type="protein sequence ID" value="OGF25740.1"/>
    <property type="molecule type" value="Genomic_DNA"/>
</dbReference>
<comment type="caution">
    <text evidence="2">The sequence shown here is derived from an EMBL/GenBank/DDBJ whole genome shotgun (WGS) entry which is preliminary data.</text>
</comment>
<accession>A0A1F5SGB4</accession>
<feature type="transmembrane region" description="Helical" evidence="1">
    <location>
        <begin position="7"/>
        <end position="27"/>
    </location>
</feature>